<feature type="region of interest" description="Disordered" evidence="1">
    <location>
        <begin position="1"/>
        <end position="55"/>
    </location>
</feature>
<proteinExistence type="predicted"/>
<organism evidence="3 4">
    <name type="scientific">Georgenia muralis</name>
    <dbReference type="NCBI Taxonomy" id="154117"/>
    <lineage>
        <taxon>Bacteria</taxon>
        <taxon>Bacillati</taxon>
        <taxon>Actinomycetota</taxon>
        <taxon>Actinomycetes</taxon>
        <taxon>Micrococcales</taxon>
        <taxon>Bogoriellaceae</taxon>
        <taxon>Georgenia</taxon>
    </lineage>
</organism>
<reference evidence="3 4" key="1">
    <citation type="submission" date="2018-11" db="EMBL/GenBank/DDBJ databases">
        <title>Sequencing the genomes of 1000 actinobacteria strains.</title>
        <authorList>
            <person name="Klenk H.-P."/>
        </authorList>
    </citation>
    <scope>NUCLEOTIDE SEQUENCE [LARGE SCALE GENOMIC DNA]</scope>
    <source>
        <strain evidence="3 4">DSM 14418</strain>
    </source>
</reference>
<comment type="caution">
    <text evidence="3">The sequence shown here is derived from an EMBL/GenBank/DDBJ whole genome shotgun (WGS) entry which is preliminary data.</text>
</comment>
<dbReference type="InterPro" id="IPR000073">
    <property type="entry name" value="AB_hydrolase_1"/>
</dbReference>
<dbReference type="Proteomes" id="UP000280726">
    <property type="component" value="Unassembled WGS sequence"/>
</dbReference>
<feature type="domain" description="AB hydrolase-1" evidence="2">
    <location>
        <begin position="83"/>
        <end position="297"/>
    </location>
</feature>
<name>A0A3N5A706_9MICO</name>
<keyword evidence="3" id="KW-0378">Hydrolase</keyword>
<dbReference type="EMBL" id="RKRA01000001">
    <property type="protein sequence ID" value="RPF27481.1"/>
    <property type="molecule type" value="Genomic_DNA"/>
</dbReference>
<dbReference type="SUPFAM" id="SSF53474">
    <property type="entry name" value="alpha/beta-Hydrolases"/>
    <property type="match status" value="1"/>
</dbReference>
<dbReference type="Gene3D" id="3.40.50.1820">
    <property type="entry name" value="alpha/beta hydrolase"/>
    <property type="match status" value="1"/>
</dbReference>
<feature type="compositionally biased region" description="Low complexity" evidence="1">
    <location>
        <begin position="19"/>
        <end position="46"/>
    </location>
</feature>
<dbReference type="InterPro" id="IPR050266">
    <property type="entry name" value="AB_hydrolase_sf"/>
</dbReference>
<evidence type="ECO:0000313" key="4">
    <source>
        <dbReference type="Proteomes" id="UP000280726"/>
    </source>
</evidence>
<keyword evidence="4" id="KW-1185">Reference proteome</keyword>
<dbReference type="RefSeq" id="WP_123917039.1">
    <property type="nucleotide sequence ID" value="NZ_RKRA01000001.1"/>
</dbReference>
<sequence length="304" mass="31979">MTGPVLSPHTVRVEPPATASEGPDGAAEEPAGATDSPAAAAEPPAADEARRSAPGRVREVAVRRVGEVFVRELRMPGPPGPVFVLVHGAGLSSRYLLPLARRLAAHGQVLLLDLPASRGLPAPPAVLSVPEQAELVHQVVAASGVREAVLVGHSMGAQVVVAAMARRPETYDRAVLVGPPVNARERRLGRQVLRYVQSAVHEPSRVVRLAARAYLATTTRWLVDVVPVMLAYRIEDAIARLSPHGRVVIVRGEHDTLVPADWCETLARRSGAPTEVVTVPGAAHTVLVDHPDVVAAAARAVAAP</sequence>
<evidence type="ECO:0000256" key="1">
    <source>
        <dbReference type="SAM" id="MobiDB-lite"/>
    </source>
</evidence>
<dbReference type="AlphaFoldDB" id="A0A3N5A706"/>
<dbReference type="PANTHER" id="PTHR43798:SF33">
    <property type="entry name" value="HYDROLASE, PUTATIVE (AFU_ORTHOLOGUE AFUA_2G14860)-RELATED"/>
    <property type="match status" value="1"/>
</dbReference>
<dbReference type="GO" id="GO:0016787">
    <property type="term" value="F:hydrolase activity"/>
    <property type="evidence" value="ECO:0007669"/>
    <property type="project" value="UniProtKB-KW"/>
</dbReference>
<accession>A0A3N5A706</accession>
<dbReference type="Pfam" id="PF12697">
    <property type="entry name" value="Abhydrolase_6"/>
    <property type="match status" value="1"/>
</dbReference>
<dbReference type="GO" id="GO:0016020">
    <property type="term" value="C:membrane"/>
    <property type="evidence" value="ECO:0007669"/>
    <property type="project" value="TreeGrafter"/>
</dbReference>
<evidence type="ECO:0000313" key="3">
    <source>
        <dbReference type="EMBL" id="RPF27481.1"/>
    </source>
</evidence>
<dbReference type="PANTHER" id="PTHR43798">
    <property type="entry name" value="MONOACYLGLYCEROL LIPASE"/>
    <property type="match status" value="1"/>
</dbReference>
<dbReference type="InterPro" id="IPR029058">
    <property type="entry name" value="AB_hydrolase_fold"/>
</dbReference>
<gene>
    <name evidence="3" type="ORF">EDD32_1967</name>
</gene>
<evidence type="ECO:0000259" key="2">
    <source>
        <dbReference type="Pfam" id="PF12697"/>
    </source>
</evidence>
<protein>
    <submittedName>
        <fullName evidence="3">Alpha-beta hydrolase superfamily lysophospholipase</fullName>
    </submittedName>
</protein>
<dbReference type="OrthoDB" id="9770427at2"/>